<dbReference type="EMBL" id="VTEG01000001">
    <property type="protein sequence ID" value="TYS01170.1"/>
    <property type="molecule type" value="Genomic_DNA"/>
</dbReference>
<dbReference type="PANTHER" id="PTHR42852:SF17">
    <property type="entry name" value="THIOREDOXIN-LIKE PROTEIN HI_1115"/>
    <property type="match status" value="1"/>
</dbReference>
<dbReference type="SUPFAM" id="SSF52833">
    <property type="entry name" value="Thioredoxin-like"/>
    <property type="match status" value="1"/>
</dbReference>
<keyword evidence="1" id="KW-1015">Disulfide bond</keyword>
<feature type="repeat" description="TPR" evidence="2">
    <location>
        <begin position="121"/>
        <end position="154"/>
    </location>
</feature>
<protein>
    <submittedName>
        <fullName evidence="4">Redoxin domain-containing protein</fullName>
    </submittedName>
</protein>
<evidence type="ECO:0000256" key="2">
    <source>
        <dbReference type="PROSITE-ProRule" id="PRU00339"/>
    </source>
</evidence>
<evidence type="ECO:0000313" key="5">
    <source>
        <dbReference type="Proteomes" id="UP000325182"/>
    </source>
</evidence>
<dbReference type="GO" id="GO:0016209">
    <property type="term" value="F:antioxidant activity"/>
    <property type="evidence" value="ECO:0007669"/>
    <property type="project" value="InterPro"/>
</dbReference>
<dbReference type="InterPro" id="IPR050553">
    <property type="entry name" value="Thioredoxin_ResA/DsbE_sf"/>
</dbReference>
<gene>
    <name evidence="4" type="ORF">FZC84_00425</name>
</gene>
<dbReference type="InterPro" id="IPR019734">
    <property type="entry name" value="TPR_rpt"/>
</dbReference>
<proteinExistence type="predicted"/>
<accession>A0A5D4MH66</accession>
<sequence>MPGWQKFYHKYKYAGFDILSVSVDIQGAEVVRPFADEMPFTTVVDEDNSFSNQFGFKIVPNGIFIDKEGTIRLIKQGFQVSNEEHTEGIRKLIFEEVEKVELDDQYFNPSEGPTQLEKELSQTKFKLAMEYSRNGKKEEALTELDIALALDKDNYLIRKQRWYLRHPEKFNPIIDLDWQKKQLEIEKAEEAQLKGELICGPEGCAIPGKNKN</sequence>
<evidence type="ECO:0000259" key="3">
    <source>
        <dbReference type="Pfam" id="PF00578"/>
    </source>
</evidence>
<dbReference type="PROSITE" id="PS50005">
    <property type="entry name" value="TPR"/>
    <property type="match status" value="1"/>
</dbReference>
<comment type="caution">
    <text evidence="4">The sequence shown here is derived from an EMBL/GenBank/DDBJ whole genome shotgun (WGS) entry which is preliminary data.</text>
</comment>
<keyword evidence="2" id="KW-0802">TPR repeat</keyword>
<dbReference type="Pfam" id="PF00578">
    <property type="entry name" value="AhpC-TSA"/>
    <property type="match status" value="1"/>
</dbReference>
<dbReference type="RefSeq" id="WP_148952544.1">
    <property type="nucleotide sequence ID" value="NZ_VTEG01000001.1"/>
</dbReference>
<evidence type="ECO:0000256" key="1">
    <source>
        <dbReference type="ARBA" id="ARBA00023157"/>
    </source>
</evidence>
<name>A0A5D4MH66_9BACI</name>
<dbReference type="Gene3D" id="3.40.30.10">
    <property type="entry name" value="Glutaredoxin"/>
    <property type="match status" value="1"/>
</dbReference>
<feature type="domain" description="Alkyl hydroperoxide reductase subunit C/ Thiol specific antioxidant" evidence="3">
    <location>
        <begin position="1"/>
        <end position="73"/>
    </location>
</feature>
<reference evidence="4 5" key="1">
    <citation type="submission" date="2019-08" db="EMBL/GenBank/DDBJ databases">
        <title>Bacillus genomes from the desert of Cuatro Cienegas, Coahuila.</title>
        <authorList>
            <person name="Olmedo-Alvarez G."/>
        </authorList>
    </citation>
    <scope>NUCLEOTIDE SEQUENCE [LARGE SCALE GENOMIC DNA]</scope>
    <source>
        <strain evidence="4 5">CH128b_4D</strain>
    </source>
</reference>
<evidence type="ECO:0000313" key="4">
    <source>
        <dbReference type="EMBL" id="TYS01170.1"/>
    </source>
</evidence>
<dbReference type="PANTHER" id="PTHR42852">
    <property type="entry name" value="THIOL:DISULFIDE INTERCHANGE PROTEIN DSBE"/>
    <property type="match status" value="1"/>
</dbReference>
<dbReference type="InterPro" id="IPR000866">
    <property type="entry name" value="AhpC/TSA"/>
</dbReference>
<dbReference type="GO" id="GO:0016491">
    <property type="term" value="F:oxidoreductase activity"/>
    <property type="evidence" value="ECO:0007669"/>
    <property type="project" value="InterPro"/>
</dbReference>
<dbReference type="Proteomes" id="UP000325182">
    <property type="component" value="Unassembled WGS sequence"/>
</dbReference>
<organism evidence="4 5">
    <name type="scientific">Rossellomorea vietnamensis</name>
    <dbReference type="NCBI Taxonomy" id="218284"/>
    <lineage>
        <taxon>Bacteria</taxon>
        <taxon>Bacillati</taxon>
        <taxon>Bacillota</taxon>
        <taxon>Bacilli</taxon>
        <taxon>Bacillales</taxon>
        <taxon>Bacillaceae</taxon>
        <taxon>Rossellomorea</taxon>
    </lineage>
</organism>
<dbReference type="InterPro" id="IPR036249">
    <property type="entry name" value="Thioredoxin-like_sf"/>
</dbReference>
<dbReference type="CDD" id="cd02966">
    <property type="entry name" value="TlpA_like_family"/>
    <property type="match status" value="1"/>
</dbReference>
<dbReference type="AlphaFoldDB" id="A0A5D4MH66"/>